<dbReference type="SUPFAM" id="SSF46689">
    <property type="entry name" value="Homeodomain-like"/>
    <property type="match status" value="1"/>
</dbReference>
<dbReference type="InterPro" id="IPR009057">
    <property type="entry name" value="Homeodomain-like_sf"/>
</dbReference>
<evidence type="ECO:0000256" key="1">
    <source>
        <dbReference type="ARBA" id="ARBA00004123"/>
    </source>
</evidence>
<dbReference type="Gene3D" id="1.10.10.10">
    <property type="entry name" value="Winged helix-like DNA-binding domain superfamily/Winged helix DNA-binding domain"/>
    <property type="match status" value="1"/>
</dbReference>
<dbReference type="GO" id="GO:0003677">
    <property type="term" value="F:DNA binding"/>
    <property type="evidence" value="ECO:0007669"/>
    <property type="project" value="InterPro"/>
</dbReference>
<dbReference type="GO" id="GO:0015074">
    <property type="term" value="P:DNA integration"/>
    <property type="evidence" value="ECO:0007669"/>
    <property type="project" value="InterPro"/>
</dbReference>
<protein>
    <recommendedName>
        <fullName evidence="3">Transposase Tc1-like domain-containing protein</fullName>
    </recommendedName>
</protein>
<comment type="subcellular location">
    <subcellularLocation>
        <location evidence="1">Nucleus</location>
    </subcellularLocation>
</comment>
<dbReference type="Pfam" id="PF01498">
    <property type="entry name" value="HTH_Tnp_Tc3_2"/>
    <property type="match status" value="1"/>
</dbReference>
<sequence length="168" mass="19273">MTPRVPIEDRKLITRLFSEGLKQKAICQRTGRSKTSVSRIIRAFRDEGRITDAKRTGRPRATQHTDDELIVAAVVVDPLLNAKEIRHELSLDISTATIRRRLEEAGISNCAPGKKPFRTEQQRKQRLKSAKESQLWSAEERRVHFSDESTSCSWGDEQRMVRMPSCSR</sequence>
<evidence type="ECO:0000256" key="2">
    <source>
        <dbReference type="SAM" id="MobiDB-lite"/>
    </source>
</evidence>
<dbReference type="InterPro" id="IPR002492">
    <property type="entry name" value="Transposase_Tc1-like"/>
</dbReference>
<feature type="region of interest" description="Disordered" evidence="2">
    <location>
        <begin position="109"/>
        <end position="168"/>
    </location>
</feature>
<dbReference type="AlphaFoldDB" id="A0A9J6H3W6"/>
<keyword evidence="5" id="KW-1185">Reference proteome</keyword>
<organism evidence="4 5">
    <name type="scientific">Haemaphysalis longicornis</name>
    <name type="common">Bush tick</name>
    <dbReference type="NCBI Taxonomy" id="44386"/>
    <lineage>
        <taxon>Eukaryota</taxon>
        <taxon>Metazoa</taxon>
        <taxon>Ecdysozoa</taxon>
        <taxon>Arthropoda</taxon>
        <taxon>Chelicerata</taxon>
        <taxon>Arachnida</taxon>
        <taxon>Acari</taxon>
        <taxon>Parasitiformes</taxon>
        <taxon>Ixodida</taxon>
        <taxon>Ixodoidea</taxon>
        <taxon>Ixodidae</taxon>
        <taxon>Haemaphysalinae</taxon>
        <taxon>Haemaphysalis</taxon>
    </lineage>
</organism>
<gene>
    <name evidence="4" type="ORF">HPB48_010206</name>
</gene>
<reference evidence="4 5" key="1">
    <citation type="journal article" date="2020" name="Cell">
        <title>Large-Scale Comparative Analyses of Tick Genomes Elucidate Their Genetic Diversity and Vector Capacities.</title>
        <authorList>
            <consortium name="Tick Genome and Microbiome Consortium (TIGMIC)"/>
            <person name="Jia N."/>
            <person name="Wang J."/>
            <person name="Shi W."/>
            <person name="Du L."/>
            <person name="Sun Y."/>
            <person name="Zhan W."/>
            <person name="Jiang J.F."/>
            <person name="Wang Q."/>
            <person name="Zhang B."/>
            <person name="Ji P."/>
            <person name="Bell-Sakyi L."/>
            <person name="Cui X.M."/>
            <person name="Yuan T.T."/>
            <person name="Jiang B.G."/>
            <person name="Yang W.F."/>
            <person name="Lam T.T."/>
            <person name="Chang Q.C."/>
            <person name="Ding S.J."/>
            <person name="Wang X.J."/>
            <person name="Zhu J.G."/>
            <person name="Ruan X.D."/>
            <person name="Zhao L."/>
            <person name="Wei J.T."/>
            <person name="Ye R.Z."/>
            <person name="Que T.C."/>
            <person name="Du C.H."/>
            <person name="Zhou Y.H."/>
            <person name="Cheng J.X."/>
            <person name="Dai P.F."/>
            <person name="Guo W.B."/>
            <person name="Han X.H."/>
            <person name="Huang E.J."/>
            <person name="Li L.F."/>
            <person name="Wei W."/>
            <person name="Gao Y.C."/>
            <person name="Liu J.Z."/>
            <person name="Shao H.Z."/>
            <person name="Wang X."/>
            <person name="Wang C.C."/>
            <person name="Yang T.C."/>
            <person name="Huo Q.B."/>
            <person name="Li W."/>
            <person name="Chen H.Y."/>
            <person name="Chen S.E."/>
            <person name="Zhou L.G."/>
            <person name="Ni X.B."/>
            <person name="Tian J.H."/>
            <person name="Sheng Y."/>
            <person name="Liu T."/>
            <person name="Pan Y.S."/>
            <person name="Xia L.Y."/>
            <person name="Li J."/>
            <person name="Zhao F."/>
            <person name="Cao W.C."/>
        </authorList>
    </citation>
    <scope>NUCLEOTIDE SEQUENCE [LARGE SCALE GENOMIC DNA]</scope>
    <source>
        <strain evidence="4">HaeL-2018</strain>
    </source>
</reference>
<dbReference type="OMA" id="THIEILN"/>
<evidence type="ECO:0000259" key="3">
    <source>
        <dbReference type="Pfam" id="PF01498"/>
    </source>
</evidence>
<feature type="domain" description="Transposase Tc1-like" evidence="3">
    <location>
        <begin position="70"/>
        <end position="132"/>
    </location>
</feature>
<dbReference type="Proteomes" id="UP000821853">
    <property type="component" value="Chromosome 9"/>
</dbReference>
<feature type="compositionally biased region" description="Basic and acidic residues" evidence="2">
    <location>
        <begin position="138"/>
        <end position="147"/>
    </location>
</feature>
<dbReference type="OrthoDB" id="6503912at2759"/>
<name>A0A9J6H3W6_HAELO</name>
<proteinExistence type="predicted"/>
<accession>A0A9J6H3W6</accession>
<dbReference type="PANTHER" id="PTHR46068:SF1">
    <property type="entry name" value="TRANSPOSASE IS30-LIKE HTH DOMAIN-CONTAINING PROTEIN"/>
    <property type="match status" value="1"/>
</dbReference>
<comment type="caution">
    <text evidence="4">The sequence shown here is derived from an EMBL/GenBank/DDBJ whole genome shotgun (WGS) entry which is preliminary data.</text>
</comment>
<evidence type="ECO:0000313" key="5">
    <source>
        <dbReference type="Proteomes" id="UP000821853"/>
    </source>
</evidence>
<dbReference type="GO" id="GO:0006313">
    <property type="term" value="P:DNA transposition"/>
    <property type="evidence" value="ECO:0007669"/>
    <property type="project" value="InterPro"/>
</dbReference>
<dbReference type="EMBL" id="JABSTR010000011">
    <property type="protein sequence ID" value="KAH9381995.1"/>
    <property type="molecule type" value="Genomic_DNA"/>
</dbReference>
<dbReference type="VEuPathDB" id="VectorBase:HLOH_043816"/>
<dbReference type="InterPro" id="IPR036388">
    <property type="entry name" value="WH-like_DNA-bd_sf"/>
</dbReference>
<dbReference type="Pfam" id="PF13551">
    <property type="entry name" value="HTH_29"/>
    <property type="match status" value="1"/>
</dbReference>
<dbReference type="GO" id="GO:0005634">
    <property type="term" value="C:nucleus"/>
    <property type="evidence" value="ECO:0007669"/>
    <property type="project" value="UniProtKB-SubCell"/>
</dbReference>
<dbReference type="PANTHER" id="PTHR46068">
    <property type="entry name" value="PROTEIN CBG27172"/>
    <property type="match status" value="1"/>
</dbReference>
<evidence type="ECO:0000313" key="4">
    <source>
        <dbReference type="EMBL" id="KAH9381995.1"/>
    </source>
</evidence>